<evidence type="ECO:0000256" key="1">
    <source>
        <dbReference type="ARBA" id="ARBA00023224"/>
    </source>
</evidence>
<dbReference type="AlphaFoldDB" id="A0A841U8H2"/>
<dbReference type="InterPro" id="IPR004089">
    <property type="entry name" value="MCPsignal_dom"/>
</dbReference>
<dbReference type="Pfam" id="PF00015">
    <property type="entry name" value="MCPsignal"/>
    <property type="match status" value="1"/>
</dbReference>
<keyword evidence="4" id="KW-0472">Membrane</keyword>
<evidence type="ECO:0000313" key="6">
    <source>
        <dbReference type="EMBL" id="MBB6696012.1"/>
    </source>
</evidence>
<dbReference type="SMART" id="SM00283">
    <property type="entry name" value="MA"/>
    <property type="match status" value="1"/>
</dbReference>
<keyword evidence="7" id="KW-1185">Reference proteome</keyword>
<dbReference type="GO" id="GO:0016020">
    <property type="term" value="C:membrane"/>
    <property type="evidence" value="ECO:0007669"/>
    <property type="project" value="InterPro"/>
</dbReference>
<reference evidence="6 7" key="1">
    <citation type="submission" date="2020-08" db="EMBL/GenBank/DDBJ databases">
        <title>Cohnella phylogeny.</title>
        <authorList>
            <person name="Dunlap C."/>
        </authorList>
    </citation>
    <scope>NUCLEOTIDE SEQUENCE [LARGE SCALE GENOMIC DNA]</scope>
    <source>
        <strain evidence="6 7">DSM 25239</strain>
    </source>
</reference>
<feature type="transmembrane region" description="Helical" evidence="4">
    <location>
        <begin position="116"/>
        <end position="135"/>
    </location>
</feature>
<accession>A0A841U8H2</accession>
<dbReference type="RefSeq" id="WP_185139955.1">
    <property type="nucleotide sequence ID" value="NZ_JACJVR010000161.1"/>
</dbReference>
<feature type="transmembrane region" description="Helical" evidence="4">
    <location>
        <begin position="147"/>
        <end position="169"/>
    </location>
</feature>
<dbReference type="Gene3D" id="1.10.287.950">
    <property type="entry name" value="Methyl-accepting chemotaxis protein"/>
    <property type="match status" value="1"/>
</dbReference>
<keyword evidence="4" id="KW-1133">Transmembrane helix</keyword>
<gene>
    <name evidence="6" type="ORF">H7B90_31955</name>
</gene>
<protein>
    <recommendedName>
        <fullName evidence="5">Methyl-accepting transducer domain-containing protein</fullName>
    </recommendedName>
</protein>
<organism evidence="6 7">
    <name type="scientific">Cohnella xylanilytica</name>
    <dbReference type="NCBI Taxonomy" id="557555"/>
    <lineage>
        <taxon>Bacteria</taxon>
        <taxon>Bacillati</taxon>
        <taxon>Bacillota</taxon>
        <taxon>Bacilli</taxon>
        <taxon>Bacillales</taxon>
        <taxon>Paenibacillaceae</taxon>
        <taxon>Cohnella</taxon>
    </lineage>
</organism>
<evidence type="ECO:0000259" key="5">
    <source>
        <dbReference type="PROSITE" id="PS50111"/>
    </source>
</evidence>
<keyword evidence="1 2" id="KW-0807">Transducer</keyword>
<evidence type="ECO:0000256" key="2">
    <source>
        <dbReference type="PROSITE-ProRule" id="PRU00284"/>
    </source>
</evidence>
<dbReference type="PANTHER" id="PTHR32089">
    <property type="entry name" value="METHYL-ACCEPTING CHEMOTAXIS PROTEIN MCPB"/>
    <property type="match status" value="1"/>
</dbReference>
<dbReference type="Proteomes" id="UP000553776">
    <property type="component" value="Unassembled WGS sequence"/>
</dbReference>
<feature type="coiled-coil region" evidence="3">
    <location>
        <begin position="218"/>
        <end position="245"/>
    </location>
</feature>
<dbReference type="PROSITE" id="PS50111">
    <property type="entry name" value="CHEMOTAXIS_TRANSDUC_2"/>
    <property type="match status" value="1"/>
</dbReference>
<feature type="transmembrane region" description="Helical" evidence="4">
    <location>
        <begin position="36"/>
        <end position="59"/>
    </location>
</feature>
<evidence type="ECO:0000256" key="3">
    <source>
        <dbReference type="SAM" id="Coils"/>
    </source>
</evidence>
<feature type="domain" description="Methyl-accepting transducer" evidence="5">
    <location>
        <begin position="213"/>
        <end position="463"/>
    </location>
</feature>
<feature type="transmembrane region" description="Helical" evidence="4">
    <location>
        <begin position="71"/>
        <end position="89"/>
    </location>
</feature>
<dbReference type="PANTHER" id="PTHR32089:SF112">
    <property type="entry name" value="LYSOZYME-LIKE PROTEIN-RELATED"/>
    <property type="match status" value="1"/>
</dbReference>
<keyword evidence="3" id="KW-0175">Coiled coil</keyword>
<evidence type="ECO:0000313" key="7">
    <source>
        <dbReference type="Proteomes" id="UP000553776"/>
    </source>
</evidence>
<dbReference type="GO" id="GO:0007165">
    <property type="term" value="P:signal transduction"/>
    <property type="evidence" value="ECO:0007669"/>
    <property type="project" value="UniProtKB-KW"/>
</dbReference>
<evidence type="ECO:0000256" key="4">
    <source>
        <dbReference type="SAM" id="Phobius"/>
    </source>
</evidence>
<comment type="caution">
    <text evidence="6">The sequence shown here is derived from an EMBL/GenBank/DDBJ whole genome shotgun (WGS) entry which is preliminary data.</text>
</comment>
<name>A0A841U8H2_9BACL</name>
<proteinExistence type="predicted"/>
<dbReference type="EMBL" id="JACJVR010000161">
    <property type="protein sequence ID" value="MBB6696012.1"/>
    <property type="molecule type" value="Genomic_DNA"/>
</dbReference>
<sequence length="515" mass="55285">MLRLSFYTLALNVAVHLLHRVWNIFGDSMHGGGMEAGAAASAFALNALLAAPPLAWAAAWLFFRGREDHRFVPPLVVLAMTLASISTIAGGGGRVEFHFSIFMVVAAAAYYENVKLIGGMTALFAVQHVAGFLFVPELVFGVHRYSFTMLVVHAAFLVLTSGATSLQIVSKRRITRELEAAKRAEEEHAELLLETIRGLSGDLEGVSEAVAGQSEAYAASNREMLDSFRQEAAGLEERSESLRRLDGDLREINRMIRLSAESFSELDAKSAESEAAVRHNRDNLEPLFGQIRTAAGTIDAAEESMRRLYESSRLIAGMTDAIREVASQTALLSLNASIEAARAGEEGRGFGIVAGEIRKLADHAARAADEIADRAATIERESLESVSRIEAGKQAAARSVELAESAVTGLDRMDLAVSETVGVVAALRESVSVIEERSRGMGEEMSLLSAATEESAASVERLLDVCRNQSDEFARVVGELLRLKELANELLRQFADGGQAPAAGAAPPDGHSFAS</sequence>
<dbReference type="SUPFAM" id="SSF58104">
    <property type="entry name" value="Methyl-accepting chemotaxis protein (MCP) signaling domain"/>
    <property type="match status" value="1"/>
</dbReference>
<keyword evidence="4" id="KW-0812">Transmembrane</keyword>